<dbReference type="PANTHER" id="PTHR42732">
    <property type="entry name" value="BETA-GALACTOSIDASE"/>
    <property type="match status" value="1"/>
</dbReference>
<reference evidence="6" key="1">
    <citation type="journal article" date="2014" name="Front. Microbiol.">
        <title>High frequency of phylogenetically diverse reductive dehalogenase-homologous genes in deep subseafloor sedimentary metagenomes.</title>
        <authorList>
            <person name="Kawai M."/>
            <person name="Futagami T."/>
            <person name="Toyoda A."/>
            <person name="Takaki Y."/>
            <person name="Nishi S."/>
            <person name="Hori S."/>
            <person name="Arai W."/>
            <person name="Tsubouchi T."/>
            <person name="Morono Y."/>
            <person name="Uchiyama I."/>
            <person name="Ito T."/>
            <person name="Fujiyama A."/>
            <person name="Inagaki F."/>
            <person name="Takami H."/>
        </authorList>
    </citation>
    <scope>NUCLEOTIDE SEQUENCE</scope>
    <source>
        <strain evidence="6">Expedition CK06-06</strain>
    </source>
</reference>
<dbReference type="GO" id="GO:0005975">
    <property type="term" value="P:carbohydrate metabolic process"/>
    <property type="evidence" value="ECO:0007669"/>
    <property type="project" value="InterPro"/>
</dbReference>
<dbReference type="InterPro" id="IPR008979">
    <property type="entry name" value="Galactose-bd-like_sf"/>
</dbReference>
<dbReference type="PANTHER" id="PTHR42732:SF2">
    <property type="entry name" value="BETA-MANNOSIDASE"/>
    <property type="match status" value="1"/>
</dbReference>
<evidence type="ECO:0000256" key="1">
    <source>
        <dbReference type="ARBA" id="ARBA00007401"/>
    </source>
</evidence>
<dbReference type="InterPro" id="IPR051913">
    <property type="entry name" value="GH2_Domain-Containing"/>
</dbReference>
<evidence type="ECO:0000259" key="4">
    <source>
        <dbReference type="Pfam" id="PF00703"/>
    </source>
</evidence>
<dbReference type="Pfam" id="PF02837">
    <property type="entry name" value="Glyco_hydro_2_N"/>
    <property type="match status" value="1"/>
</dbReference>
<dbReference type="SUPFAM" id="SSF49785">
    <property type="entry name" value="Galactose-binding domain-like"/>
    <property type="match status" value="1"/>
</dbReference>
<name>X0TDV2_9ZZZZ</name>
<feature type="domain" description="Glycosyl hydrolases family 2 sugar binding" evidence="5">
    <location>
        <begin position="76"/>
        <end position="153"/>
    </location>
</feature>
<keyword evidence="2" id="KW-0378">Hydrolase</keyword>
<dbReference type="Gene3D" id="2.60.120.260">
    <property type="entry name" value="Galactose-binding domain-like"/>
    <property type="match status" value="1"/>
</dbReference>
<dbReference type="InterPro" id="IPR006102">
    <property type="entry name" value="Ig-like_GH2"/>
</dbReference>
<dbReference type="AlphaFoldDB" id="X0TDV2"/>
<evidence type="ECO:0000313" key="6">
    <source>
        <dbReference type="EMBL" id="GAF86362.1"/>
    </source>
</evidence>
<dbReference type="InterPro" id="IPR013783">
    <property type="entry name" value="Ig-like_fold"/>
</dbReference>
<evidence type="ECO:0000256" key="3">
    <source>
        <dbReference type="ARBA" id="ARBA00023295"/>
    </source>
</evidence>
<feature type="non-terminal residue" evidence="6">
    <location>
        <position position="1"/>
    </location>
</feature>
<evidence type="ECO:0008006" key="7">
    <source>
        <dbReference type="Google" id="ProtNLM"/>
    </source>
</evidence>
<evidence type="ECO:0000256" key="2">
    <source>
        <dbReference type="ARBA" id="ARBA00022801"/>
    </source>
</evidence>
<dbReference type="InterPro" id="IPR006104">
    <property type="entry name" value="Glyco_hydro_2_N"/>
</dbReference>
<accession>X0TDV2</accession>
<gene>
    <name evidence="6" type="ORF">S01H1_26835</name>
</gene>
<comment type="caution">
    <text evidence="6">The sequence shown here is derived from an EMBL/GenBank/DDBJ whole genome shotgun (WGS) entry which is preliminary data.</text>
</comment>
<protein>
    <recommendedName>
        <fullName evidence="7">Glycosyl hydrolases family 2 sugar binding domain-containing protein</fullName>
    </recommendedName>
</protein>
<keyword evidence="3" id="KW-0326">Glycosidase</keyword>
<dbReference type="GO" id="GO:0004553">
    <property type="term" value="F:hydrolase activity, hydrolyzing O-glycosyl compounds"/>
    <property type="evidence" value="ECO:0007669"/>
    <property type="project" value="InterPro"/>
</dbReference>
<feature type="domain" description="Glycoside hydrolase family 2 immunoglobulin-like beta-sandwich" evidence="4">
    <location>
        <begin position="191"/>
        <end position="280"/>
    </location>
</feature>
<dbReference type="EMBL" id="BARS01016290">
    <property type="protein sequence ID" value="GAF86362.1"/>
    <property type="molecule type" value="Genomic_DNA"/>
</dbReference>
<proteinExistence type="inferred from homology"/>
<dbReference type="Pfam" id="PF00703">
    <property type="entry name" value="Glyco_hydro_2"/>
    <property type="match status" value="1"/>
</dbReference>
<dbReference type="SUPFAM" id="SSF49303">
    <property type="entry name" value="beta-Galactosidase/glucuronidase domain"/>
    <property type="match status" value="1"/>
</dbReference>
<organism evidence="6">
    <name type="scientific">marine sediment metagenome</name>
    <dbReference type="NCBI Taxonomy" id="412755"/>
    <lineage>
        <taxon>unclassified sequences</taxon>
        <taxon>metagenomes</taxon>
        <taxon>ecological metagenomes</taxon>
    </lineage>
</organism>
<dbReference type="InterPro" id="IPR036156">
    <property type="entry name" value="Beta-gal/glucu_dom_sf"/>
</dbReference>
<sequence length="281" mass="31889">ADSPLATPWIEDFQPEFALPEYPRPQMVREEWLNLNGLWEFAVLSRDEGSPDRFPETILVPFPVESALSGLGRRVTEDERLWYRRRFKMPASWKGRQVLMHFGAVDWETTVYVNGREMEHHTGGYDGFSVDITPALEPGRIQEIVVSVWDPSDTGGQPVGKQHKEPRGIWYTPSSGIWQTVWIEPVPEVSIAGFRLIPDVDDQSLKINLATRGEARDLVIEAVAFSEGREAGRAIGQPGEDLHLAVEDPRLWTPDDPYLYTLKLSLKRGEEVLDSVDSYFA</sequence>
<feature type="non-terminal residue" evidence="6">
    <location>
        <position position="281"/>
    </location>
</feature>
<dbReference type="Gene3D" id="2.60.40.10">
    <property type="entry name" value="Immunoglobulins"/>
    <property type="match status" value="1"/>
</dbReference>
<comment type="similarity">
    <text evidence="1">Belongs to the glycosyl hydrolase 2 family.</text>
</comment>
<evidence type="ECO:0000259" key="5">
    <source>
        <dbReference type="Pfam" id="PF02837"/>
    </source>
</evidence>